<dbReference type="Proteomes" id="UP000324222">
    <property type="component" value="Unassembled WGS sequence"/>
</dbReference>
<dbReference type="EMBL" id="VSRR010004993">
    <property type="protein sequence ID" value="MPC41276.1"/>
    <property type="molecule type" value="Genomic_DNA"/>
</dbReference>
<accession>A0A5B7F7H9</accession>
<gene>
    <name evidence="1" type="ORF">E2C01_034864</name>
</gene>
<evidence type="ECO:0000313" key="1">
    <source>
        <dbReference type="EMBL" id="MPC41276.1"/>
    </source>
</evidence>
<evidence type="ECO:0000313" key="2">
    <source>
        <dbReference type="Proteomes" id="UP000324222"/>
    </source>
</evidence>
<name>A0A5B7F7H9_PORTR</name>
<protein>
    <submittedName>
        <fullName evidence="1">Uncharacterized protein</fullName>
    </submittedName>
</protein>
<proteinExistence type="predicted"/>
<reference evidence="1 2" key="1">
    <citation type="submission" date="2019-05" db="EMBL/GenBank/DDBJ databases">
        <title>Another draft genome of Portunus trituberculatus and its Hox gene families provides insights of decapod evolution.</title>
        <authorList>
            <person name="Jeong J.-H."/>
            <person name="Song I."/>
            <person name="Kim S."/>
            <person name="Choi T."/>
            <person name="Kim D."/>
            <person name="Ryu S."/>
            <person name="Kim W."/>
        </authorList>
    </citation>
    <scope>NUCLEOTIDE SEQUENCE [LARGE SCALE GENOMIC DNA]</scope>
    <source>
        <tissue evidence="1">Muscle</tissue>
    </source>
</reference>
<dbReference type="AlphaFoldDB" id="A0A5B7F7H9"/>
<organism evidence="1 2">
    <name type="scientific">Portunus trituberculatus</name>
    <name type="common">Swimming crab</name>
    <name type="synonym">Neptunus trituberculatus</name>
    <dbReference type="NCBI Taxonomy" id="210409"/>
    <lineage>
        <taxon>Eukaryota</taxon>
        <taxon>Metazoa</taxon>
        <taxon>Ecdysozoa</taxon>
        <taxon>Arthropoda</taxon>
        <taxon>Crustacea</taxon>
        <taxon>Multicrustacea</taxon>
        <taxon>Malacostraca</taxon>
        <taxon>Eumalacostraca</taxon>
        <taxon>Eucarida</taxon>
        <taxon>Decapoda</taxon>
        <taxon>Pleocyemata</taxon>
        <taxon>Brachyura</taxon>
        <taxon>Eubrachyura</taxon>
        <taxon>Portunoidea</taxon>
        <taxon>Portunidae</taxon>
        <taxon>Portuninae</taxon>
        <taxon>Portunus</taxon>
    </lineage>
</organism>
<keyword evidence="2" id="KW-1185">Reference proteome</keyword>
<comment type="caution">
    <text evidence="1">The sequence shown here is derived from an EMBL/GenBank/DDBJ whole genome shotgun (WGS) entry which is preliminary data.</text>
</comment>
<sequence length="100" mass="10957">MTPLLSVQCRVWAIGAHSGLPPLLNIPSCHPDEAQIRCKLGRTSNMAWHDTSFLITNVTTTSGAFRRILGGSLRWLSEGEKGRGGRVSREARTVVTSRNI</sequence>